<dbReference type="Proteomes" id="UP001174909">
    <property type="component" value="Unassembled WGS sequence"/>
</dbReference>
<evidence type="ECO:0000313" key="7">
    <source>
        <dbReference type="EMBL" id="CAI8039907.1"/>
    </source>
</evidence>
<keyword evidence="2 4" id="KW-0560">Oxidoreductase</keyword>
<feature type="active site" evidence="3">
    <location>
        <position position="259"/>
    </location>
</feature>
<dbReference type="InterPro" id="IPR016160">
    <property type="entry name" value="Ald_DH_CS_CYS"/>
</dbReference>
<dbReference type="PROSITE" id="PS00687">
    <property type="entry name" value="ALDEHYDE_DEHYDR_GLU"/>
    <property type="match status" value="1"/>
</dbReference>
<dbReference type="PROSITE" id="PS00070">
    <property type="entry name" value="ALDEHYDE_DEHYDR_CYS"/>
    <property type="match status" value="1"/>
</dbReference>
<comment type="similarity">
    <text evidence="1 4">Belongs to the aldehyde dehydrogenase family.</text>
</comment>
<accession>A0AA35T2R2</accession>
<dbReference type="AlphaFoldDB" id="A0AA35T2R2"/>
<dbReference type="Gene3D" id="3.40.309.10">
    <property type="entry name" value="Aldehyde Dehydrogenase, Chain A, domain 2"/>
    <property type="match status" value="1"/>
</dbReference>
<feature type="domain" description="Aldehyde dehydrogenase" evidence="6">
    <location>
        <begin position="22"/>
        <end position="488"/>
    </location>
</feature>
<dbReference type="GO" id="GO:0016620">
    <property type="term" value="F:oxidoreductase activity, acting on the aldehyde or oxo group of donors, NAD or NADP as acceptor"/>
    <property type="evidence" value="ECO:0007669"/>
    <property type="project" value="InterPro"/>
</dbReference>
<feature type="region of interest" description="Disordered" evidence="5">
    <location>
        <begin position="1"/>
        <end position="22"/>
    </location>
</feature>
<dbReference type="EMBL" id="CASHTH010003070">
    <property type="protein sequence ID" value="CAI8039907.1"/>
    <property type="molecule type" value="Genomic_DNA"/>
</dbReference>
<keyword evidence="8" id="KW-1185">Reference proteome</keyword>
<dbReference type="SUPFAM" id="SSF53720">
    <property type="entry name" value="ALDH-like"/>
    <property type="match status" value="1"/>
</dbReference>
<dbReference type="InterPro" id="IPR016162">
    <property type="entry name" value="Ald_DH_N"/>
</dbReference>
<evidence type="ECO:0000259" key="6">
    <source>
        <dbReference type="Pfam" id="PF00171"/>
    </source>
</evidence>
<dbReference type="InterPro" id="IPR016161">
    <property type="entry name" value="Ald_DH/histidinol_DH"/>
</dbReference>
<evidence type="ECO:0000256" key="2">
    <source>
        <dbReference type="ARBA" id="ARBA00023002"/>
    </source>
</evidence>
<evidence type="ECO:0000313" key="8">
    <source>
        <dbReference type="Proteomes" id="UP001174909"/>
    </source>
</evidence>
<dbReference type="InterPro" id="IPR015590">
    <property type="entry name" value="Aldehyde_DH_dom"/>
</dbReference>
<evidence type="ECO:0000256" key="5">
    <source>
        <dbReference type="SAM" id="MobiDB-lite"/>
    </source>
</evidence>
<dbReference type="Pfam" id="PF00171">
    <property type="entry name" value="Aldedh"/>
    <property type="match status" value="1"/>
</dbReference>
<sequence length="503" mass="54112">MPTPNSSPSDVRTHNNFINGQWTPSDSGRTYSVYNPAHKNTLLGHFQLSNPEDTLRAVAAAAEAAAGWADTPAPVRAQVLFRALEIMERRSDEIARTITEEEGKPLPDARGEVKRAMNIMEYAAGEGRRMFGYTTPSELPNTVAYTVRRPLGVVGIITPWNFPIAIPAWKMAPALICGNAMIFKPASSTPLCAVKLTEVFEEAGVPPGVLNLITGPGGSVGNALVESPDVTGISFTGSTEIGTELYTRGASLLKKVQAEMGGKNAVILLADADLDKALGGIVQGAFGSTGQRCTATSRVIVEDGVYDQFMEELIERTSKLTIGDGLDEGIDVSPLSSESQQRTVSDYITAGRDEGATLAFGGRTLHGGIYDEGWYVEPTIFTDVDPEMRIAREEIFGPVLTVFRARDLDHAVEISNSVKFGLSSSVYTRDIPRAFRYINTVDAGMVHVNAPTLGGEVHLPFGGLKASGVGQREQGVEAVDFFSEVITVYIDYADEARAQARFI</sequence>
<organism evidence="7 8">
    <name type="scientific">Geodia barretti</name>
    <name type="common">Barrett's horny sponge</name>
    <dbReference type="NCBI Taxonomy" id="519541"/>
    <lineage>
        <taxon>Eukaryota</taxon>
        <taxon>Metazoa</taxon>
        <taxon>Porifera</taxon>
        <taxon>Demospongiae</taxon>
        <taxon>Heteroscleromorpha</taxon>
        <taxon>Tetractinellida</taxon>
        <taxon>Astrophorina</taxon>
        <taxon>Geodiidae</taxon>
        <taxon>Geodia</taxon>
    </lineage>
</organism>
<comment type="caution">
    <text evidence="7">The sequence shown here is derived from an EMBL/GenBank/DDBJ whole genome shotgun (WGS) entry which is preliminary data.</text>
</comment>
<evidence type="ECO:0000256" key="3">
    <source>
        <dbReference type="PROSITE-ProRule" id="PRU10007"/>
    </source>
</evidence>
<evidence type="ECO:0000256" key="1">
    <source>
        <dbReference type="ARBA" id="ARBA00009986"/>
    </source>
</evidence>
<gene>
    <name evidence="7" type="ORF">GBAR_LOCUS22253</name>
</gene>
<dbReference type="InterPro" id="IPR016163">
    <property type="entry name" value="Ald_DH_C"/>
</dbReference>
<reference evidence="7" key="1">
    <citation type="submission" date="2023-03" db="EMBL/GenBank/DDBJ databases">
        <authorList>
            <person name="Steffen K."/>
            <person name="Cardenas P."/>
        </authorList>
    </citation>
    <scope>NUCLEOTIDE SEQUENCE</scope>
</reference>
<evidence type="ECO:0000256" key="4">
    <source>
        <dbReference type="RuleBase" id="RU003345"/>
    </source>
</evidence>
<name>A0AA35T2R2_GEOBA</name>
<protein>
    <submittedName>
        <fullName evidence="7">Alpha-ketoglutaric semialdehyde dehydrogenase</fullName>
    </submittedName>
</protein>
<proteinExistence type="inferred from homology"/>
<dbReference type="Gene3D" id="3.40.605.10">
    <property type="entry name" value="Aldehyde Dehydrogenase, Chain A, domain 1"/>
    <property type="match status" value="1"/>
</dbReference>
<dbReference type="FunFam" id="3.40.309.10:FF:000009">
    <property type="entry name" value="Aldehyde dehydrogenase A"/>
    <property type="match status" value="1"/>
</dbReference>
<dbReference type="InterPro" id="IPR029510">
    <property type="entry name" value="Ald_DH_CS_GLU"/>
</dbReference>
<dbReference type="PANTHER" id="PTHR11699">
    <property type="entry name" value="ALDEHYDE DEHYDROGENASE-RELATED"/>
    <property type="match status" value="1"/>
</dbReference>
<dbReference type="FunFam" id="3.40.605.10:FF:000007">
    <property type="entry name" value="NAD/NADP-dependent betaine aldehyde dehydrogenase"/>
    <property type="match status" value="1"/>
</dbReference>